<accession>A0AAQ3SIJ9</accession>
<dbReference type="InterPro" id="IPR036388">
    <property type="entry name" value="WH-like_DNA-bd_sf"/>
</dbReference>
<evidence type="ECO:0000256" key="1">
    <source>
        <dbReference type="ARBA" id="ARBA00008894"/>
    </source>
</evidence>
<organism evidence="12 13">
    <name type="scientific">Paspalum notatum var. saurae</name>
    <dbReference type="NCBI Taxonomy" id="547442"/>
    <lineage>
        <taxon>Eukaryota</taxon>
        <taxon>Viridiplantae</taxon>
        <taxon>Streptophyta</taxon>
        <taxon>Embryophyta</taxon>
        <taxon>Tracheophyta</taxon>
        <taxon>Spermatophyta</taxon>
        <taxon>Magnoliopsida</taxon>
        <taxon>Liliopsida</taxon>
        <taxon>Poales</taxon>
        <taxon>Poaceae</taxon>
        <taxon>PACMAD clade</taxon>
        <taxon>Panicoideae</taxon>
        <taxon>Andropogonodae</taxon>
        <taxon>Paspaleae</taxon>
        <taxon>Paspalinae</taxon>
        <taxon>Paspalum</taxon>
    </lineage>
</organism>
<evidence type="ECO:0000256" key="5">
    <source>
        <dbReference type="ARBA" id="ARBA00022821"/>
    </source>
</evidence>
<dbReference type="InterPro" id="IPR032675">
    <property type="entry name" value="LRR_dom_sf"/>
</dbReference>
<evidence type="ECO:0000259" key="8">
    <source>
        <dbReference type="Pfam" id="PF00931"/>
    </source>
</evidence>
<evidence type="ECO:0000313" key="12">
    <source>
        <dbReference type="EMBL" id="WVZ54691.1"/>
    </source>
</evidence>
<evidence type="ECO:0000313" key="13">
    <source>
        <dbReference type="Proteomes" id="UP001341281"/>
    </source>
</evidence>
<evidence type="ECO:0000259" key="10">
    <source>
        <dbReference type="Pfam" id="PF23559"/>
    </source>
</evidence>
<keyword evidence="2" id="KW-0433">Leucine-rich repeat</keyword>
<dbReference type="GO" id="GO:0043531">
    <property type="term" value="F:ADP binding"/>
    <property type="evidence" value="ECO:0007669"/>
    <property type="project" value="InterPro"/>
</dbReference>
<dbReference type="Gene3D" id="3.40.50.300">
    <property type="entry name" value="P-loop containing nucleotide triphosphate hydrolases"/>
    <property type="match status" value="1"/>
</dbReference>
<dbReference type="InterPro" id="IPR002182">
    <property type="entry name" value="NB-ARC"/>
</dbReference>
<keyword evidence="13" id="KW-1185">Reference proteome</keyword>
<keyword evidence="6" id="KW-0067">ATP-binding</keyword>
<name>A0AAQ3SIJ9_PASNO</name>
<dbReference type="GO" id="GO:0002758">
    <property type="term" value="P:innate immune response-activating signaling pathway"/>
    <property type="evidence" value="ECO:0007669"/>
    <property type="project" value="UniProtKB-ARBA"/>
</dbReference>
<dbReference type="InterPro" id="IPR041118">
    <property type="entry name" value="Rx_N"/>
</dbReference>
<dbReference type="Pfam" id="PF00931">
    <property type="entry name" value="NB-ARC"/>
    <property type="match status" value="1"/>
</dbReference>
<dbReference type="SUPFAM" id="SSF52540">
    <property type="entry name" value="P-loop containing nucleoside triphosphate hydrolases"/>
    <property type="match status" value="1"/>
</dbReference>
<dbReference type="SUPFAM" id="SSF52058">
    <property type="entry name" value="L domain-like"/>
    <property type="match status" value="1"/>
</dbReference>
<dbReference type="FunFam" id="1.10.10.10:FF:000322">
    <property type="entry name" value="Probable disease resistance protein At1g63360"/>
    <property type="match status" value="1"/>
</dbReference>
<protein>
    <submittedName>
        <fullName evidence="12">Uncharacterized protein</fullName>
    </submittedName>
</protein>
<feature type="domain" description="Disease resistance protein winged helix" evidence="10">
    <location>
        <begin position="433"/>
        <end position="503"/>
    </location>
</feature>
<evidence type="ECO:0000256" key="6">
    <source>
        <dbReference type="ARBA" id="ARBA00022840"/>
    </source>
</evidence>
<dbReference type="Gene3D" id="3.80.10.10">
    <property type="entry name" value="Ribonuclease Inhibitor"/>
    <property type="match status" value="1"/>
</dbReference>
<keyword evidence="4" id="KW-0547">Nucleotide-binding</keyword>
<dbReference type="PANTHER" id="PTHR36766:SF57">
    <property type="entry name" value="DISEASE RESISTANCE PROTEIN RGA1"/>
    <property type="match status" value="1"/>
</dbReference>
<dbReference type="InterPro" id="IPR027417">
    <property type="entry name" value="P-loop_NTPase"/>
</dbReference>
<dbReference type="AlphaFoldDB" id="A0AAQ3SIJ9"/>
<evidence type="ECO:0000256" key="2">
    <source>
        <dbReference type="ARBA" id="ARBA00022614"/>
    </source>
</evidence>
<evidence type="ECO:0000256" key="4">
    <source>
        <dbReference type="ARBA" id="ARBA00022741"/>
    </source>
</evidence>
<dbReference type="Gene3D" id="1.10.8.430">
    <property type="entry name" value="Helical domain of apoptotic protease-activating factors"/>
    <property type="match status" value="1"/>
</dbReference>
<feature type="domain" description="Disease resistance R13L4/SHOC-2-like LRR" evidence="11">
    <location>
        <begin position="572"/>
        <end position="798"/>
    </location>
</feature>
<dbReference type="Gene3D" id="1.10.10.10">
    <property type="entry name" value="Winged helix-like DNA-binding domain superfamily/Winged helix DNA-binding domain"/>
    <property type="match status" value="1"/>
</dbReference>
<dbReference type="Gene3D" id="1.20.5.4130">
    <property type="match status" value="1"/>
</dbReference>
<reference evidence="12 13" key="1">
    <citation type="submission" date="2024-02" db="EMBL/GenBank/DDBJ databases">
        <title>High-quality chromosome-scale genome assembly of Pensacola bahiagrass (Paspalum notatum Flugge var. saurae).</title>
        <authorList>
            <person name="Vega J.M."/>
            <person name="Podio M."/>
            <person name="Orjuela J."/>
            <person name="Siena L.A."/>
            <person name="Pessino S.C."/>
            <person name="Combes M.C."/>
            <person name="Mariac C."/>
            <person name="Albertini E."/>
            <person name="Pupilli F."/>
            <person name="Ortiz J.P.A."/>
            <person name="Leblanc O."/>
        </authorList>
    </citation>
    <scope>NUCLEOTIDE SEQUENCE [LARGE SCALE GENOMIC DNA]</scope>
    <source>
        <strain evidence="12">R1</strain>
        <tissue evidence="12">Leaf</tissue>
    </source>
</reference>
<proteinExistence type="inferred from homology"/>
<gene>
    <name evidence="12" type="ORF">U9M48_005453</name>
</gene>
<keyword evidence="5" id="KW-0611">Plant defense</keyword>
<dbReference type="Proteomes" id="UP001341281">
    <property type="component" value="Chromosome 01"/>
</dbReference>
<dbReference type="InterPro" id="IPR058922">
    <property type="entry name" value="WHD_DRP"/>
</dbReference>
<evidence type="ECO:0000256" key="3">
    <source>
        <dbReference type="ARBA" id="ARBA00022737"/>
    </source>
</evidence>
<dbReference type="GO" id="GO:0005524">
    <property type="term" value="F:ATP binding"/>
    <property type="evidence" value="ECO:0007669"/>
    <property type="project" value="UniProtKB-KW"/>
</dbReference>
<feature type="domain" description="Disease resistance N-terminal" evidence="9">
    <location>
        <begin position="21"/>
        <end position="105"/>
    </location>
</feature>
<dbReference type="Pfam" id="PF23559">
    <property type="entry name" value="WHD_DRP"/>
    <property type="match status" value="1"/>
</dbReference>
<evidence type="ECO:0000256" key="7">
    <source>
        <dbReference type="ARBA" id="ARBA00023054"/>
    </source>
</evidence>
<keyword evidence="3" id="KW-0677">Repeat</keyword>
<dbReference type="GO" id="GO:0042742">
    <property type="term" value="P:defense response to bacterium"/>
    <property type="evidence" value="ECO:0007669"/>
    <property type="project" value="UniProtKB-ARBA"/>
</dbReference>
<dbReference type="InterPro" id="IPR042197">
    <property type="entry name" value="Apaf_helical"/>
</dbReference>
<evidence type="ECO:0000259" key="11">
    <source>
        <dbReference type="Pfam" id="PF23598"/>
    </source>
</evidence>
<sequence length="857" mass="97615">MWVRESTYTMAEVILSSFVISVLQKASSFGTSWAVNEIKSSWNVKKEILKLERSLRSICAVLQDAEGKQSSSHALQEWLDNLKDVVYDIDDVLDYVATRALEQEVPKGFLAHVQHLLVYPLEMSHRIKEVRDKLDEIAANKAQFGLTEQPIHVPTTRSSRMETHSFIDEQDIVGRDEAKREIVERILTATYSRSSLSVLPIVGLGGIGKTALAKLIYNDMQIMENFDMKLWAFVSEVSDLKSILESIIESATGESNKHLKLETLQKKLFGAIHGQRYFLVLDDMWNDKPSDWEELRTLLSSGGSGSVIIVTTRSLSVASVVNTLEPYLVAKLTHDECMQVFVRHAFGDKRGIDFELQEVGESIVKKCCGVPLAAKALGSLLSNCRDVKEWRHIEEDNLWNVKQDKDGILPALKLSYDALPPHLQECFCLLSTFPKDYSIFRDVLIMLWMALGLLRRGSESDDMISIGQRYFHELLGRSLFQDQILTFDKTIEICKMHDLIHDLSIKVSQKEHAIVSSRKANVHERIRHLVWDHQDFSMEMKFPKQLKKASRARTFASRYNYGTVSKAFLVELFSTLKHLRVLVFSEVGFEELPSSIGNLRHLRYLDLQWNSQIRYLPNSLCKLVNLQTLRLRRCHELVGLPRDVHRLVNLMWLSLTTKQKYLFKNGFVGWSSLVFLQLGHCPELTSLTEGIGKLVTLREFRIFNCPKLASFPSALRRLTALQKLIINDCAELDLIEPEEALSGLCSLRSLNLVTLPKLMGFPESFRSAGRSLQYICIDNCKGLEKLPNFIQDFTSLNKIVIRNCPSLSKRCAVGFGEDFHLIRHVPAIRIDAPVYTAVLGRVYESARVQDNKKAVVL</sequence>
<dbReference type="Pfam" id="PF18052">
    <property type="entry name" value="Rx_N"/>
    <property type="match status" value="1"/>
</dbReference>
<dbReference type="PRINTS" id="PR00364">
    <property type="entry name" value="DISEASERSIST"/>
</dbReference>
<dbReference type="GO" id="GO:0009626">
    <property type="term" value="P:plant-type hypersensitive response"/>
    <property type="evidence" value="ECO:0007669"/>
    <property type="project" value="UniProtKB-ARBA"/>
</dbReference>
<keyword evidence="7" id="KW-0175">Coiled coil</keyword>
<dbReference type="InterPro" id="IPR055414">
    <property type="entry name" value="LRR_R13L4/SHOC2-like"/>
</dbReference>
<feature type="domain" description="NB-ARC" evidence="8">
    <location>
        <begin position="183"/>
        <end position="347"/>
    </location>
</feature>
<dbReference type="PANTHER" id="PTHR36766">
    <property type="entry name" value="PLANT BROAD-SPECTRUM MILDEW RESISTANCE PROTEIN RPW8"/>
    <property type="match status" value="1"/>
</dbReference>
<dbReference type="Pfam" id="PF23598">
    <property type="entry name" value="LRR_14"/>
    <property type="match status" value="1"/>
</dbReference>
<dbReference type="EMBL" id="CP144745">
    <property type="protein sequence ID" value="WVZ54691.1"/>
    <property type="molecule type" value="Genomic_DNA"/>
</dbReference>
<comment type="similarity">
    <text evidence="1">Belongs to the disease resistance NB-LRR family.</text>
</comment>
<evidence type="ECO:0000259" key="9">
    <source>
        <dbReference type="Pfam" id="PF18052"/>
    </source>
</evidence>